<proteinExistence type="predicted"/>
<dbReference type="NCBIfam" id="NF041278">
    <property type="entry name" value="CmcJ_NvfI_EfuI"/>
    <property type="match status" value="1"/>
</dbReference>
<reference evidence="1 2" key="1">
    <citation type="submission" date="2019-12" db="EMBL/GenBank/DDBJ databases">
        <authorList>
            <person name="Li C."/>
            <person name="Zhao J."/>
        </authorList>
    </citation>
    <scope>NUCLEOTIDE SEQUENCE [LARGE SCALE GENOMIC DNA]</scope>
    <source>
        <strain evidence="1 2">NEAU-DD11</strain>
    </source>
</reference>
<gene>
    <name evidence="1" type="ORF">GPY61_28040</name>
</gene>
<dbReference type="PANTHER" id="PTHR34598">
    <property type="entry name" value="BLL6449 PROTEIN"/>
    <property type="match status" value="1"/>
</dbReference>
<protein>
    <submittedName>
        <fullName evidence="1">Methyltransferase</fullName>
    </submittedName>
</protein>
<dbReference type="InterPro" id="IPR044053">
    <property type="entry name" value="AsaB-like"/>
</dbReference>
<comment type="caution">
    <text evidence="1">The sequence shown here is derived from an EMBL/GenBank/DDBJ whole genome shotgun (WGS) entry which is preliminary data.</text>
</comment>
<sequence length="273" mass="30196">MHPATVDATLEYLQSADRKPVTWMLAPPGGHAWDTGDYAAMPVTIRDGRAAAEPPALDREGFQLCSAPSAMPSFAGRDAIERVYYREMEALARAVTGARRAIVFDHLVRRRDPGTLTPFGARDGQRPSTATRVHCDFTPASAQRRLALEMEAHGIRPAARHAILNLWRTTRLPVLDAPLAVCDARTVARSDLVAADIVYPTRTGEIFEVLHNPAHAWTYFPAMQFDEVLVFKQYDSLDGMPCFTPHAAFAHPDTPPGTPPRESIEIRCLLIFD</sequence>
<dbReference type="GO" id="GO:0032259">
    <property type="term" value="P:methylation"/>
    <property type="evidence" value="ECO:0007669"/>
    <property type="project" value="UniProtKB-KW"/>
</dbReference>
<keyword evidence="2" id="KW-1185">Reference proteome</keyword>
<organism evidence="1 2">
    <name type="scientific">Massilia cellulosiltytica</name>
    <dbReference type="NCBI Taxonomy" id="2683234"/>
    <lineage>
        <taxon>Bacteria</taxon>
        <taxon>Pseudomonadati</taxon>
        <taxon>Pseudomonadota</taxon>
        <taxon>Betaproteobacteria</taxon>
        <taxon>Burkholderiales</taxon>
        <taxon>Oxalobacteraceae</taxon>
        <taxon>Telluria group</taxon>
        <taxon>Massilia</taxon>
    </lineage>
</organism>
<accession>A0A7X3G501</accession>
<dbReference type="PANTHER" id="PTHR34598:SF3">
    <property type="entry name" value="OXIDOREDUCTASE AN1597"/>
    <property type="match status" value="1"/>
</dbReference>
<dbReference type="GO" id="GO:0016491">
    <property type="term" value="F:oxidoreductase activity"/>
    <property type="evidence" value="ECO:0007669"/>
    <property type="project" value="InterPro"/>
</dbReference>
<keyword evidence="1" id="KW-0808">Transferase</keyword>
<evidence type="ECO:0000313" key="2">
    <source>
        <dbReference type="Proteomes" id="UP000443353"/>
    </source>
</evidence>
<dbReference type="AlphaFoldDB" id="A0A7X3G501"/>
<dbReference type="Proteomes" id="UP000443353">
    <property type="component" value="Unassembled WGS sequence"/>
</dbReference>
<dbReference type="RefSeq" id="WP_160410495.1">
    <property type="nucleotide sequence ID" value="NZ_WSES01000009.1"/>
</dbReference>
<dbReference type="GO" id="GO:0008168">
    <property type="term" value="F:methyltransferase activity"/>
    <property type="evidence" value="ECO:0007669"/>
    <property type="project" value="UniProtKB-KW"/>
</dbReference>
<evidence type="ECO:0000313" key="1">
    <source>
        <dbReference type="EMBL" id="MVW63786.1"/>
    </source>
</evidence>
<dbReference type="EMBL" id="WSES01000009">
    <property type="protein sequence ID" value="MVW63786.1"/>
    <property type="molecule type" value="Genomic_DNA"/>
</dbReference>
<keyword evidence="1" id="KW-0489">Methyltransferase</keyword>
<name>A0A7X3G501_9BURK</name>